<dbReference type="AlphaFoldDB" id="A0A803MQV3"/>
<reference evidence="2" key="2">
    <citation type="submission" date="2021-03" db="UniProtKB">
        <authorList>
            <consortium name="EnsemblPlants"/>
        </authorList>
    </citation>
    <scope>IDENTIFICATION</scope>
</reference>
<protein>
    <submittedName>
        <fullName evidence="2">Uncharacterized protein</fullName>
    </submittedName>
</protein>
<feature type="region of interest" description="Disordered" evidence="1">
    <location>
        <begin position="130"/>
        <end position="153"/>
    </location>
</feature>
<dbReference type="Proteomes" id="UP000596660">
    <property type="component" value="Unplaced"/>
</dbReference>
<evidence type="ECO:0000313" key="2">
    <source>
        <dbReference type="EnsemblPlants" id="AUR62033654-RA:cds"/>
    </source>
</evidence>
<evidence type="ECO:0000313" key="3">
    <source>
        <dbReference type="Proteomes" id="UP000596660"/>
    </source>
</evidence>
<reference evidence="2" key="1">
    <citation type="journal article" date="2017" name="Nature">
        <title>The genome of Chenopodium quinoa.</title>
        <authorList>
            <person name="Jarvis D.E."/>
            <person name="Ho Y.S."/>
            <person name="Lightfoot D.J."/>
            <person name="Schmoeckel S.M."/>
            <person name="Li B."/>
            <person name="Borm T.J.A."/>
            <person name="Ohyanagi H."/>
            <person name="Mineta K."/>
            <person name="Michell C.T."/>
            <person name="Saber N."/>
            <person name="Kharbatia N.M."/>
            <person name="Rupper R.R."/>
            <person name="Sharp A.R."/>
            <person name="Dally N."/>
            <person name="Boughton B.A."/>
            <person name="Woo Y.H."/>
            <person name="Gao G."/>
            <person name="Schijlen E.G.W.M."/>
            <person name="Guo X."/>
            <person name="Momin A.A."/>
            <person name="Negrao S."/>
            <person name="Al-Babili S."/>
            <person name="Gehring C."/>
            <person name="Roessner U."/>
            <person name="Jung C."/>
            <person name="Murphy K."/>
            <person name="Arold S.T."/>
            <person name="Gojobori T."/>
            <person name="van der Linden C.G."/>
            <person name="van Loo E.N."/>
            <person name="Jellen E.N."/>
            <person name="Maughan P.J."/>
            <person name="Tester M."/>
        </authorList>
    </citation>
    <scope>NUCLEOTIDE SEQUENCE [LARGE SCALE GENOMIC DNA]</scope>
    <source>
        <strain evidence="2">cv. PI 614886</strain>
    </source>
</reference>
<accession>A0A803MQV3</accession>
<organism evidence="2 3">
    <name type="scientific">Chenopodium quinoa</name>
    <name type="common">Quinoa</name>
    <dbReference type="NCBI Taxonomy" id="63459"/>
    <lineage>
        <taxon>Eukaryota</taxon>
        <taxon>Viridiplantae</taxon>
        <taxon>Streptophyta</taxon>
        <taxon>Embryophyta</taxon>
        <taxon>Tracheophyta</taxon>
        <taxon>Spermatophyta</taxon>
        <taxon>Magnoliopsida</taxon>
        <taxon>eudicotyledons</taxon>
        <taxon>Gunneridae</taxon>
        <taxon>Pentapetalae</taxon>
        <taxon>Caryophyllales</taxon>
        <taxon>Chenopodiaceae</taxon>
        <taxon>Chenopodioideae</taxon>
        <taxon>Atripliceae</taxon>
        <taxon>Chenopodium</taxon>
    </lineage>
</organism>
<dbReference type="EnsemblPlants" id="AUR62033654-RA">
    <property type="protein sequence ID" value="AUR62033654-RA:cds"/>
    <property type="gene ID" value="AUR62033654"/>
</dbReference>
<proteinExistence type="predicted"/>
<keyword evidence="3" id="KW-1185">Reference proteome</keyword>
<feature type="region of interest" description="Disordered" evidence="1">
    <location>
        <begin position="1"/>
        <end position="37"/>
    </location>
</feature>
<sequence>MDADVQQLSSEEEEIDSTTQDKGNGKNQKTSPGKPRVILTGKKRQRLMKMDFDSFSMEQSNVAIKSEVDMYYEEPLIPRGTNLDILSALKSETVEAIICLRDWDWDFGEDNMDPQMAMLCGSVMKLKVGDNDDAPQTSPELSEFDENASSNIV</sequence>
<feature type="compositionally biased region" description="Polar residues" evidence="1">
    <location>
        <begin position="17"/>
        <end position="31"/>
    </location>
</feature>
<evidence type="ECO:0000256" key="1">
    <source>
        <dbReference type="SAM" id="MobiDB-lite"/>
    </source>
</evidence>
<dbReference type="Gramene" id="AUR62033654-RA">
    <property type="protein sequence ID" value="AUR62033654-RA:cds"/>
    <property type="gene ID" value="AUR62033654"/>
</dbReference>
<name>A0A803MQV3_CHEQI</name>